<feature type="compositionally biased region" description="Basic and acidic residues" evidence="1">
    <location>
        <begin position="289"/>
        <end position="303"/>
    </location>
</feature>
<proteinExistence type="predicted"/>
<feature type="compositionally biased region" description="Polar residues" evidence="1">
    <location>
        <begin position="349"/>
        <end position="365"/>
    </location>
</feature>
<feature type="region of interest" description="Disordered" evidence="1">
    <location>
        <begin position="282"/>
        <end position="390"/>
    </location>
</feature>
<reference evidence="2 3" key="1">
    <citation type="submission" date="2022-03" db="EMBL/GenBank/DDBJ databases">
        <authorList>
            <person name="Macdonald S."/>
            <person name="Ahmed S."/>
            <person name="Newling K."/>
        </authorList>
    </citation>
    <scope>NUCLEOTIDE SEQUENCE [LARGE SCALE GENOMIC DNA]</scope>
</reference>
<organism evidence="2 3">
    <name type="scientific">Eruca vesicaria subsp. sativa</name>
    <name type="common">Garden rocket</name>
    <name type="synonym">Eruca sativa</name>
    <dbReference type="NCBI Taxonomy" id="29727"/>
    <lineage>
        <taxon>Eukaryota</taxon>
        <taxon>Viridiplantae</taxon>
        <taxon>Streptophyta</taxon>
        <taxon>Embryophyta</taxon>
        <taxon>Tracheophyta</taxon>
        <taxon>Spermatophyta</taxon>
        <taxon>Magnoliopsida</taxon>
        <taxon>eudicotyledons</taxon>
        <taxon>Gunneridae</taxon>
        <taxon>Pentapetalae</taxon>
        <taxon>rosids</taxon>
        <taxon>malvids</taxon>
        <taxon>Brassicales</taxon>
        <taxon>Brassicaceae</taxon>
        <taxon>Brassiceae</taxon>
        <taxon>Eruca</taxon>
    </lineage>
</organism>
<gene>
    <name evidence="2" type="ORF">ERUC_LOCUS23381</name>
</gene>
<feature type="compositionally biased region" description="Basic and acidic residues" evidence="1">
    <location>
        <begin position="366"/>
        <end position="383"/>
    </location>
</feature>
<name>A0ABC8KGL8_ERUVS</name>
<evidence type="ECO:0000256" key="1">
    <source>
        <dbReference type="SAM" id="MobiDB-lite"/>
    </source>
</evidence>
<sequence length="436" mass="47673">MDESKAMFPPQIRSESSPPDIKALSLSVFFNGNNLFKEDAWDEYNKPIDGLTLYIPSRSEVAESLKPINIRGGDDDDDTSEHVPSGSKKRKSMKPTPLALRNKNKAMCSSDENHNPPKVVPLVEVLQNLGKEFPAKLKRSRYLGTPTSVRSEIADSGGPASREVPLNELFQKEVVKRKSEHLEEKRACMDCYDNITTTEMVIDREANEAGRTLVLSPSDGNNLSSPPVGFDGETGIAVSPPETMPTCDDEMNVHGSNADESTMMDDGSTAAYCLLNEAGILARDDGEETEPRVEENNEGRSEAAEINIPIPSDGNNSSAPPLASEGASEDEGSQAHKSMGLSSSDKSSTHVNVGDQTHENGQGSEDTVKSQEELEDIGTRDDEGGVGNDSIKQSFLSIEEMAKDIEERIMKTQKRVRWLKAMKVMKQRKVTSARLI</sequence>
<feature type="region of interest" description="Disordered" evidence="1">
    <location>
        <begin position="68"/>
        <end position="98"/>
    </location>
</feature>
<accession>A0ABC8KGL8</accession>
<comment type="caution">
    <text evidence="2">The sequence shown here is derived from an EMBL/GenBank/DDBJ whole genome shotgun (WGS) entry which is preliminary data.</text>
</comment>
<dbReference type="AlphaFoldDB" id="A0ABC8KGL8"/>
<evidence type="ECO:0000313" key="3">
    <source>
        <dbReference type="Proteomes" id="UP001642260"/>
    </source>
</evidence>
<keyword evidence="3" id="KW-1185">Reference proteome</keyword>
<evidence type="ECO:0000313" key="2">
    <source>
        <dbReference type="EMBL" id="CAH8357626.1"/>
    </source>
</evidence>
<dbReference type="EMBL" id="CAKOAT010235154">
    <property type="protein sequence ID" value="CAH8357626.1"/>
    <property type="molecule type" value="Genomic_DNA"/>
</dbReference>
<dbReference type="Proteomes" id="UP001642260">
    <property type="component" value="Unassembled WGS sequence"/>
</dbReference>
<protein>
    <submittedName>
        <fullName evidence="2">Uncharacterized protein</fullName>
    </submittedName>
</protein>